<dbReference type="EMBL" id="MN740112">
    <property type="protein sequence ID" value="QHT88227.1"/>
    <property type="molecule type" value="Genomic_DNA"/>
</dbReference>
<name>A0A6C0I754_9ZZZZ</name>
<proteinExistence type="predicted"/>
<protein>
    <submittedName>
        <fullName evidence="1">Uncharacterized protein</fullName>
    </submittedName>
</protein>
<reference evidence="1" key="1">
    <citation type="journal article" date="2020" name="Nature">
        <title>Giant virus diversity and host interactions through global metagenomics.</title>
        <authorList>
            <person name="Schulz F."/>
            <person name="Roux S."/>
            <person name="Paez-Espino D."/>
            <person name="Jungbluth S."/>
            <person name="Walsh D.A."/>
            <person name="Denef V.J."/>
            <person name="McMahon K.D."/>
            <person name="Konstantinidis K.T."/>
            <person name="Eloe-Fadrosh E.A."/>
            <person name="Kyrpides N.C."/>
            <person name="Woyke T."/>
        </authorList>
    </citation>
    <scope>NUCLEOTIDE SEQUENCE</scope>
    <source>
        <strain evidence="1">GVMAG-M-3300023184-24</strain>
    </source>
</reference>
<dbReference type="AlphaFoldDB" id="A0A6C0I754"/>
<evidence type="ECO:0000313" key="1">
    <source>
        <dbReference type="EMBL" id="QHT88227.1"/>
    </source>
</evidence>
<sequence length="71" mass="8407">MERIIENNCEMCTKSEHYIITDTIYDVNNKYIEYYQSDKCICVICSDCLSVLYINKINICSICNKCIYELL</sequence>
<accession>A0A6C0I754</accession>
<organism evidence="1">
    <name type="scientific">viral metagenome</name>
    <dbReference type="NCBI Taxonomy" id="1070528"/>
    <lineage>
        <taxon>unclassified sequences</taxon>
        <taxon>metagenomes</taxon>
        <taxon>organismal metagenomes</taxon>
    </lineage>
</organism>